<dbReference type="InterPro" id="IPR043746">
    <property type="entry name" value="DUF5691"/>
</dbReference>
<dbReference type="AlphaFoldDB" id="A0A2T5J3W1"/>
<dbReference type="RefSeq" id="WP_107864314.1">
    <property type="nucleotide sequence ID" value="NZ_QAON01000001.1"/>
</dbReference>
<dbReference type="Proteomes" id="UP000244223">
    <property type="component" value="Unassembled WGS sequence"/>
</dbReference>
<evidence type="ECO:0000313" key="2">
    <source>
        <dbReference type="Proteomes" id="UP000244223"/>
    </source>
</evidence>
<evidence type="ECO:0000313" key="1">
    <source>
        <dbReference type="EMBL" id="PTQ91300.1"/>
    </source>
</evidence>
<name>A0A2T5J3W1_9GAMM</name>
<keyword evidence="2" id="KW-1185">Reference proteome</keyword>
<gene>
    <name evidence="1" type="ORF">C8N29_101373</name>
</gene>
<dbReference type="OrthoDB" id="262508at2"/>
<accession>A0A2T5J3W1</accession>
<organism evidence="1 2">
    <name type="scientific">Agitococcus lubricus</name>
    <dbReference type="NCBI Taxonomy" id="1077255"/>
    <lineage>
        <taxon>Bacteria</taxon>
        <taxon>Pseudomonadati</taxon>
        <taxon>Pseudomonadota</taxon>
        <taxon>Gammaproteobacteria</taxon>
        <taxon>Moraxellales</taxon>
        <taxon>Moraxellaceae</taxon>
        <taxon>Agitococcus</taxon>
    </lineage>
</organism>
<reference evidence="1 2" key="1">
    <citation type="submission" date="2018-04" db="EMBL/GenBank/DDBJ databases">
        <title>Genomic Encyclopedia of Archaeal and Bacterial Type Strains, Phase II (KMG-II): from individual species to whole genera.</title>
        <authorList>
            <person name="Goeker M."/>
        </authorList>
    </citation>
    <scope>NUCLEOTIDE SEQUENCE [LARGE SCALE GENOMIC DNA]</scope>
    <source>
        <strain evidence="1 2">DSM 5822</strain>
    </source>
</reference>
<comment type="caution">
    <text evidence="1">The sequence shown here is derived from an EMBL/GenBank/DDBJ whole genome shotgun (WGS) entry which is preliminary data.</text>
</comment>
<dbReference type="Pfam" id="PF18944">
    <property type="entry name" value="DUF5691"/>
    <property type="match status" value="1"/>
</dbReference>
<protein>
    <submittedName>
        <fullName evidence="1">Uncharacterized protein</fullName>
    </submittedName>
</protein>
<sequence>MKTWQSLQVAALLGTQKPQAPLHWPDNSLQQLADQLPQEPPILLNQLALMSVYVRAGHSPVPCSVQDLAPEDSLAIANTAQQKHLSYVLSPEGQDYLSTWLTYAQGARVRCPHRYLAQLLELGTKHKKWRIGIAQVVGARGAWLAQQQAEWAWLRGGQICLSDPQLLTEWHTASTASRELLFERLRQAQPAQALAFLAQIYAEESANTRKSLLEKLAIHLSSADHDFLEGCLDDRSKVVKEVVVDLLARLPNSALQQRLQTCLSTHLLLKKGMMHKALVIEAIESVSASLERDGLNPKAADIKNGLGEKAQWLRDVLAGVSLTWLSIHYEMDGEQFLAASMKTDWAEAIVTGLATAAIRQQQEDWLKALLAVQSKKFQLNKFQLFNALTPPHKEHYLLKQLALSKKTSEQANTVMQFFYHSDGWLWSSYFTQVVMGIYQEQIKEQQHSQLHVYLARFGDWQLSKQINDYPSPILHAWQIRMEMAQAFV</sequence>
<proteinExistence type="predicted"/>
<dbReference type="EMBL" id="QAON01000001">
    <property type="protein sequence ID" value="PTQ91300.1"/>
    <property type="molecule type" value="Genomic_DNA"/>
</dbReference>